<dbReference type="CDD" id="cd09873">
    <property type="entry name" value="PIN_Pae0151-like"/>
    <property type="match status" value="1"/>
</dbReference>
<dbReference type="PANTHER" id="PTHR35901">
    <property type="entry name" value="RIBONUCLEASE VAPC3"/>
    <property type="match status" value="1"/>
</dbReference>
<dbReference type="InterPro" id="IPR044153">
    <property type="entry name" value="PIN_Pae0151-like"/>
</dbReference>
<dbReference type="PANTHER" id="PTHR35901:SF1">
    <property type="entry name" value="EXONUCLEASE VAPC9"/>
    <property type="match status" value="1"/>
</dbReference>
<dbReference type="InterPro" id="IPR002716">
    <property type="entry name" value="PIN_dom"/>
</dbReference>
<dbReference type="EMBL" id="CP007264">
    <property type="protein sequence ID" value="AHL22924.1"/>
    <property type="molecule type" value="Genomic_DNA"/>
</dbReference>
<dbReference type="OrthoDB" id="148235at2157"/>
<dbReference type="Gene3D" id="3.40.50.1010">
    <property type="entry name" value="5'-nuclease"/>
    <property type="match status" value="1"/>
</dbReference>
<gene>
    <name evidence="3" type="ORF">BD01_1313</name>
</gene>
<dbReference type="InterPro" id="IPR051619">
    <property type="entry name" value="TypeII_TA_RNase_PINc/VapC"/>
</dbReference>
<dbReference type="HOGENOM" id="CLU_140143_0_0_2"/>
<evidence type="ECO:0000313" key="3">
    <source>
        <dbReference type="EMBL" id="AHL22924.1"/>
    </source>
</evidence>
<evidence type="ECO:0000313" key="4">
    <source>
        <dbReference type="Proteomes" id="UP000019434"/>
    </source>
</evidence>
<feature type="domain" description="PIN" evidence="2">
    <location>
        <begin position="3"/>
        <end position="132"/>
    </location>
</feature>
<dbReference type="RefSeq" id="WP_042691060.1">
    <property type="nucleotide sequence ID" value="NZ_CP007264.1"/>
</dbReference>
<dbReference type="eggNOG" id="arCOG00730">
    <property type="taxonomic scope" value="Archaea"/>
</dbReference>
<protein>
    <submittedName>
        <fullName evidence="3">Putative nucleic acid-binding protein, contains PIN domain</fullName>
    </submittedName>
</protein>
<sequence>MRVILDTSVLAKALLLPRKGLPEDIYQRELETHRKAKLVVKLCDNHKVSLPRAGLVEIASVLRRNGHRDVIPQVVESLSISYSVIGEDEIFEEALDVASLTGASGFDTYFIALAKLMGGLLITDDVKMARHAESIGVTPLLLRETTEEHLRDVLSPP</sequence>
<dbReference type="KEGG" id="tnu:BD01_1313"/>
<keyword evidence="4" id="KW-1185">Reference proteome</keyword>
<dbReference type="Pfam" id="PF01850">
    <property type="entry name" value="PIN"/>
    <property type="match status" value="1"/>
</dbReference>
<accession>W8PLJ1</accession>
<keyword evidence="1" id="KW-0460">Magnesium</keyword>
<dbReference type="AlphaFoldDB" id="W8PLJ1"/>
<dbReference type="InterPro" id="IPR029060">
    <property type="entry name" value="PIN-like_dom_sf"/>
</dbReference>
<organism evidence="3 4">
    <name type="scientific">Thermococcus nautili</name>
    <dbReference type="NCBI Taxonomy" id="195522"/>
    <lineage>
        <taxon>Archaea</taxon>
        <taxon>Methanobacteriati</taxon>
        <taxon>Methanobacteriota</taxon>
        <taxon>Thermococci</taxon>
        <taxon>Thermococcales</taxon>
        <taxon>Thermococcaceae</taxon>
        <taxon>Thermococcus</taxon>
    </lineage>
</organism>
<dbReference type="SUPFAM" id="SSF88723">
    <property type="entry name" value="PIN domain-like"/>
    <property type="match status" value="1"/>
</dbReference>
<evidence type="ECO:0000256" key="1">
    <source>
        <dbReference type="ARBA" id="ARBA00022842"/>
    </source>
</evidence>
<proteinExistence type="predicted"/>
<evidence type="ECO:0000259" key="2">
    <source>
        <dbReference type="Pfam" id="PF01850"/>
    </source>
</evidence>
<reference evidence="3 4" key="1">
    <citation type="submission" date="2014-02" db="EMBL/GenBank/DDBJ databases">
        <title>Genome Sequence of an Hyperthermophilic Archaeon, Thermococcus nautili 30-1, producing viral vesicles.</title>
        <authorList>
            <person name="Oberto J."/>
            <person name="Gaudin M."/>
            <person name="Cossu M."/>
            <person name="Gorlas A."/>
            <person name="Slesarev A."/>
            <person name="Marguet E."/>
            <person name="Forterre P."/>
        </authorList>
    </citation>
    <scope>NUCLEOTIDE SEQUENCE [LARGE SCALE GENOMIC DNA]</scope>
    <source>
        <strain evidence="3 4">30-1</strain>
    </source>
</reference>
<name>W8PLJ1_9EURY</name>
<dbReference type="STRING" id="195522.BD01_1313"/>
<dbReference type="Proteomes" id="UP000019434">
    <property type="component" value="Chromosome"/>
</dbReference>
<dbReference type="GeneID" id="32205250"/>